<evidence type="ECO:0000256" key="1">
    <source>
        <dbReference type="SAM" id="MobiDB-lite"/>
    </source>
</evidence>
<evidence type="ECO:0000313" key="3">
    <source>
        <dbReference type="Proteomes" id="UP000325081"/>
    </source>
</evidence>
<dbReference type="AlphaFoldDB" id="A0A5A7QK45"/>
<accession>A0A5A7QK45</accession>
<gene>
    <name evidence="2" type="ORF">STAS_22194</name>
</gene>
<sequence>MHSSALPLPNVLSPPANAKAVTGPMDTANPPPCNNDILECIQEDTSEVHPAAMELEHTEEPSKQTSQLGLTDTKQIPKAKTWKRLKTTDKSESKPQNEIQAAGFDYLTSSFKRQSSFARELTEMMSATDQTRNPGKVYANLLNFCFSFEIEWRYPGYEEEGIGEFPFEKNKFEVRKW</sequence>
<feature type="region of interest" description="Disordered" evidence="1">
    <location>
        <begin position="54"/>
        <end position="97"/>
    </location>
</feature>
<feature type="compositionally biased region" description="Basic and acidic residues" evidence="1">
    <location>
        <begin position="86"/>
        <end position="95"/>
    </location>
</feature>
<proteinExistence type="predicted"/>
<feature type="region of interest" description="Disordered" evidence="1">
    <location>
        <begin position="1"/>
        <end position="28"/>
    </location>
</feature>
<dbReference type="Proteomes" id="UP000325081">
    <property type="component" value="Unassembled WGS sequence"/>
</dbReference>
<dbReference type="EMBL" id="BKCP01007181">
    <property type="protein sequence ID" value="GER45268.1"/>
    <property type="molecule type" value="Genomic_DNA"/>
</dbReference>
<reference evidence="3" key="1">
    <citation type="journal article" date="2019" name="Curr. Biol.">
        <title>Genome Sequence of Striga asiatica Provides Insight into the Evolution of Plant Parasitism.</title>
        <authorList>
            <person name="Yoshida S."/>
            <person name="Kim S."/>
            <person name="Wafula E.K."/>
            <person name="Tanskanen J."/>
            <person name="Kim Y.M."/>
            <person name="Honaas L."/>
            <person name="Yang Z."/>
            <person name="Spallek T."/>
            <person name="Conn C.E."/>
            <person name="Ichihashi Y."/>
            <person name="Cheong K."/>
            <person name="Cui S."/>
            <person name="Der J.P."/>
            <person name="Gundlach H."/>
            <person name="Jiao Y."/>
            <person name="Hori C."/>
            <person name="Ishida J.K."/>
            <person name="Kasahara H."/>
            <person name="Kiba T."/>
            <person name="Kim M.S."/>
            <person name="Koo N."/>
            <person name="Laohavisit A."/>
            <person name="Lee Y.H."/>
            <person name="Lumba S."/>
            <person name="McCourt P."/>
            <person name="Mortimer J.C."/>
            <person name="Mutuku J.M."/>
            <person name="Nomura T."/>
            <person name="Sasaki-Sekimoto Y."/>
            <person name="Seto Y."/>
            <person name="Wang Y."/>
            <person name="Wakatake T."/>
            <person name="Sakakibara H."/>
            <person name="Demura T."/>
            <person name="Yamaguchi S."/>
            <person name="Yoneyama K."/>
            <person name="Manabe R.I."/>
            <person name="Nelson D.C."/>
            <person name="Schulman A.H."/>
            <person name="Timko M.P."/>
            <person name="dePamphilis C.W."/>
            <person name="Choi D."/>
            <person name="Shirasu K."/>
        </authorList>
    </citation>
    <scope>NUCLEOTIDE SEQUENCE [LARGE SCALE GENOMIC DNA]</scope>
    <source>
        <strain evidence="3">cv. UVA1</strain>
    </source>
</reference>
<evidence type="ECO:0000313" key="2">
    <source>
        <dbReference type="EMBL" id="GER45268.1"/>
    </source>
</evidence>
<feature type="compositionally biased region" description="Polar residues" evidence="1">
    <location>
        <begin position="63"/>
        <end position="74"/>
    </location>
</feature>
<organism evidence="2 3">
    <name type="scientific">Striga asiatica</name>
    <name type="common">Asiatic witchweed</name>
    <name type="synonym">Buchnera asiatica</name>
    <dbReference type="NCBI Taxonomy" id="4170"/>
    <lineage>
        <taxon>Eukaryota</taxon>
        <taxon>Viridiplantae</taxon>
        <taxon>Streptophyta</taxon>
        <taxon>Embryophyta</taxon>
        <taxon>Tracheophyta</taxon>
        <taxon>Spermatophyta</taxon>
        <taxon>Magnoliopsida</taxon>
        <taxon>eudicotyledons</taxon>
        <taxon>Gunneridae</taxon>
        <taxon>Pentapetalae</taxon>
        <taxon>asterids</taxon>
        <taxon>lamiids</taxon>
        <taxon>Lamiales</taxon>
        <taxon>Orobanchaceae</taxon>
        <taxon>Buchnereae</taxon>
        <taxon>Striga</taxon>
    </lineage>
</organism>
<name>A0A5A7QK45_STRAF</name>
<protein>
    <submittedName>
        <fullName evidence="2">General amino acid permease AGP1</fullName>
    </submittedName>
</protein>
<keyword evidence="3" id="KW-1185">Reference proteome</keyword>
<comment type="caution">
    <text evidence="2">The sequence shown here is derived from an EMBL/GenBank/DDBJ whole genome shotgun (WGS) entry which is preliminary data.</text>
</comment>